<comment type="cofactor">
    <cofactor evidence="2">
        <name>Mg(2+)</name>
        <dbReference type="ChEBI" id="CHEBI:18420"/>
    </cofactor>
</comment>
<evidence type="ECO:0000256" key="4">
    <source>
        <dbReference type="ARBA" id="ARBA00022723"/>
    </source>
</evidence>
<comment type="caution">
    <text evidence="11">The sequence shown here is derived from an EMBL/GenBank/DDBJ whole genome shotgun (WGS) entry which is preliminary data.</text>
</comment>
<keyword evidence="12" id="KW-1185">Reference proteome</keyword>
<name>A0AAW1R2S1_9CHLO</name>
<reference evidence="11 12" key="1">
    <citation type="journal article" date="2024" name="Nat. Commun.">
        <title>Phylogenomics reveals the evolutionary origins of lichenization in chlorophyte algae.</title>
        <authorList>
            <person name="Puginier C."/>
            <person name="Libourel C."/>
            <person name="Otte J."/>
            <person name="Skaloud P."/>
            <person name="Haon M."/>
            <person name="Grisel S."/>
            <person name="Petersen M."/>
            <person name="Berrin J.G."/>
            <person name="Delaux P.M."/>
            <person name="Dal Grande F."/>
            <person name="Keller J."/>
        </authorList>
    </citation>
    <scope>NUCLEOTIDE SEQUENCE [LARGE SCALE GENOMIC DNA]</scope>
    <source>
        <strain evidence="11 12">SAG 245.80</strain>
    </source>
</reference>
<evidence type="ECO:0000259" key="10">
    <source>
        <dbReference type="PROSITE" id="PS51746"/>
    </source>
</evidence>
<dbReference type="PROSITE" id="PS01032">
    <property type="entry name" value="PPM_1"/>
    <property type="match status" value="1"/>
</dbReference>
<evidence type="ECO:0000256" key="5">
    <source>
        <dbReference type="ARBA" id="ARBA00022801"/>
    </source>
</evidence>
<dbReference type="SMART" id="SM00332">
    <property type="entry name" value="PP2Cc"/>
    <property type="match status" value="1"/>
</dbReference>
<dbReference type="InterPro" id="IPR000222">
    <property type="entry name" value="PP2C_BS"/>
</dbReference>
<dbReference type="GO" id="GO:0004722">
    <property type="term" value="F:protein serine/threonine phosphatase activity"/>
    <property type="evidence" value="ECO:0007669"/>
    <property type="project" value="UniProtKB-EC"/>
</dbReference>
<dbReference type="PROSITE" id="PS51746">
    <property type="entry name" value="PPM_2"/>
    <property type="match status" value="1"/>
</dbReference>
<keyword evidence="8" id="KW-0464">Manganese</keyword>
<accession>A0AAW1R2S1</accession>
<dbReference type="InterPro" id="IPR036457">
    <property type="entry name" value="PPM-type-like_dom_sf"/>
</dbReference>
<keyword evidence="4" id="KW-0479">Metal-binding</keyword>
<dbReference type="Gene3D" id="3.60.40.10">
    <property type="entry name" value="PPM-type phosphatase domain"/>
    <property type="match status" value="1"/>
</dbReference>
<proteinExistence type="inferred from homology"/>
<protein>
    <recommendedName>
        <fullName evidence="3">protein-serine/threonine phosphatase</fullName>
        <ecNumber evidence="3">3.1.3.16</ecNumber>
    </recommendedName>
</protein>
<gene>
    <name evidence="11" type="ORF">WJX81_004640</name>
</gene>
<dbReference type="GO" id="GO:0046872">
    <property type="term" value="F:metal ion binding"/>
    <property type="evidence" value="ECO:0007669"/>
    <property type="project" value="UniProtKB-KW"/>
</dbReference>
<sequence length="330" mass="35233">MKEGSSPVKRAIARRLTDLSALQRAAPEAADGFKLRERTFSTLSCADLPEERTVVLEGKGCVLSIRYAVWTRPGMDPGGFEKDNQDSWLADEFLGGSATALFGVFDGHGLDGRKAQRYREAVLAQFAECNRAILRSVAINCSLSGSTVVTALVQAGGRLLAANVGDSRAFLGRVDEAGKAAAVPLTWDHTPDVPAEAARIRAHQGRIEPFRVDGAPVGPLRVWAASSDTPGLSMTRAFGDAVAVSAGISSEPELQEVVLQPADKYLLLASDGIFEFMESAEIVQLVHEQAQQGLAPQDIAQALTAKAREQWIEAEGDVVDDCTAIVAFLD</sequence>
<feature type="domain" description="PPM-type phosphatase" evidence="10">
    <location>
        <begin position="66"/>
        <end position="329"/>
    </location>
</feature>
<comment type="cofactor">
    <cofactor evidence="1">
        <name>Mn(2+)</name>
        <dbReference type="ChEBI" id="CHEBI:29035"/>
    </cofactor>
</comment>
<evidence type="ECO:0000256" key="2">
    <source>
        <dbReference type="ARBA" id="ARBA00001946"/>
    </source>
</evidence>
<evidence type="ECO:0000313" key="11">
    <source>
        <dbReference type="EMBL" id="KAK9827981.1"/>
    </source>
</evidence>
<keyword evidence="7 9" id="KW-0904">Protein phosphatase</keyword>
<dbReference type="EMBL" id="JALJOU010000054">
    <property type="protein sequence ID" value="KAK9827981.1"/>
    <property type="molecule type" value="Genomic_DNA"/>
</dbReference>
<keyword evidence="6" id="KW-0460">Magnesium</keyword>
<dbReference type="Proteomes" id="UP001445335">
    <property type="component" value="Unassembled WGS sequence"/>
</dbReference>
<evidence type="ECO:0000313" key="12">
    <source>
        <dbReference type="Proteomes" id="UP001445335"/>
    </source>
</evidence>
<dbReference type="AlphaFoldDB" id="A0AAW1R2S1"/>
<evidence type="ECO:0000256" key="1">
    <source>
        <dbReference type="ARBA" id="ARBA00001936"/>
    </source>
</evidence>
<organism evidence="11 12">
    <name type="scientific">Elliptochloris bilobata</name>
    <dbReference type="NCBI Taxonomy" id="381761"/>
    <lineage>
        <taxon>Eukaryota</taxon>
        <taxon>Viridiplantae</taxon>
        <taxon>Chlorophyta</taxon>
        <taxon>core chlorophytes</taxon>
        <taxon>Trebouxiophyceae</taxon>
        <taxon>Trebouxiophyceae incertae sedis</taxon>
        <taxon>Elliptochloris clade</taxon>
        <taxon>Elliptochloris</taxon>
    </lineage>
</organism>
<evidence type="ECO:0000256" key="6">
    <source>
        <dbReference type="ARBA" id="ARBA00022842"/>
    </source>
</evidence>
<dbReference type="Pfam" id="PF00481">
    <property type="entry name" value="PP2C"/>
    <property type="match status" value="1"/>
</dbReference>
<evidence type="ECO:0000256" key="3">
    <source>
        <dbReference type="ARBA" id="ARBA00013081"/>
    </source>
</evidence>
<evidence type="ECO:0000256" key="9">
    <source>
        <dbReference type="RuleBase" id="RU003465"/>
    </source>
</evidence>
<evidence type="ECO:0000256" key="7">
    <source>
        <dbReference type="ARBA" id="ARBA00022912"/>
    </source>
</evidence>
<keyword evidence="5 9" id="KW-0378">Hydrolase</keyword>
<evidence type="ECO:0000256" key="8">
    <source>
        <dbReference type="ARBA" id="ARBA00023211"/>
    </source>
</evidence>
<dbReference type="EC" id="3.1.3.16" evidence="3"/>
<comment type="similarity">
    <text evidence="9">Belongs to the PP2C family.</text>
</comment>
<dbReference type="CDD" id="cd00143">
    <property type="entry name" value="PP2Cc"/>
    <property type="match status" value="1"/>
</dbReference>
<dbReference type="InterPro" id="IPR015655">
    <property type="entry name" value="PP2C"/>
</dbReference>
<dbReference type="SUPFAM" id="SSF81606">
    <property type="entry name" value="PP2C-like"/>
    <property type="match status" value="1"/>
</dbReference>
<dbReference type="InterPro" id="IPR001932">
    <property type="entry name" value="PPM-type_phosphatase-like_dom"/>
</dbReference>
<dbReference type="PANTHER" id="PTHR47992">
    <property type="entry name" value="PROTEIN PHOSPHATASE"/>
    <property type="match status" value="1"/>
</dbReference>